<gene>
    <name evidence="9" type="ORF">J8TS2_33030</name>
</gene>
<dbReference type="RefSeq" id="WP_212966985.1">
    <property type="nucleotide sequence ID" value="NZ_BORB01000033.1"/>
</dbReference>
<dbReference type="InterPro" id="IPR010737">
    <property type="entry name" value="4-carb_acid_sugar_kinase_N"/>
</dbReference>
<sequence length="411" mass="46318">MLKLLVIADDFTGALDTSVQFANLGVKTLVTTDKTINYQLLEDDLEILVIDSESRYLSFTDSYNIISEIIKKAKKHQVPFIYKKVDSALRGNISSEIKAVLDHFPEKKVPFIPAFPKVNRIVRNGNLYIDGQLVSESVFGQDPYEPVTESNIQKRLQDEANIDSQLIRDDQINEVSHNLLLFDSATDEDLSEIMTVLKEKGLSEVIVGCAGFAKIFANAIFPNREPQKAVMKAPLIVICGSVNPITKQQIEYAEMKQYKRYSLSPHQLLEPDYWESAEGQEWIATYHQAILENDLIIFDTLSAKTINDLTHYGEVHGISTSAFRFRIGQSLGSLSKQLLERSIDQTLLFTGGDTLFQSMQALKINQIKPLYEMSPGVVLSEIVWRDKPVQVITKSGGFGNKELFVDLIMMN</sequence>
<comment type="caution">
    <text evidence="9">The sequence shown here is derived from an EMBL/GenBank/DDBJ whole genome shotgun (WGS) entry which is preliminary data.</text>
</comment>
<keyword evidence="10" id="KW-1185">Reference proteome</keyword>
<keyword evidence="3" id="KW-0547">Nucleotide-binding</keyword>
<organism evidence="9 10">
    <name type="scientific">Lederbergia ruris</name>
    <dbReference type="NCBI Taxonomy" id="217495"/>
    <lineage>
        <taxon>Bacteria</taxon>
        <taxon>Bacillati</taxon>
        <taxon>Bacillota</taxon>
        <taxon>Bacilli</taxon>
        <taxon>Bacillales</taxon>
        <taxon>Bacillaceae</taxon>
        <taxon>Lederbergia</taxon>
    </lineage>
</organism>
<keyword evidence="4" id="KW-0418">Kinase</keyword>
<dbReference type="Pfam" id="PF17042">
    <property type="entry name" value="NBD_C"/>
    <property type="match status" value="1"/>
</dbReference>
<evidence type="ECO:0000256" key="5">
    <source>
        <dbReference type="ARBA" id="ARBA00022840"/>
    </source>
</evidence>
<evidence type="ECO:0000313" key="9">
    <source>
        <dbReference type="EMBL" id="GIN58984.1"/>
    </source>
</evidence>
<feature type="domain" description="Four-carbon acid sugar kinase N-terminal" evidence="7">
    <location>
        <begin position="4"/>
        <end position="214"/>
    </location>
</feature>
<accession>A0ABQ4KM22</accession>
<reference evidence="9 10" key="1">
    <citation type="submission" date="2021-03" db="EMBL/GenBank/DDBJ databases">
        <title>Antimicrobial resistance genes in bacteria isolated from Japanese honey, and their potential for conferring macrolide and lincosamide resistance in the American foulbrood pathogen Paenibacillus larvae.</title>
        <authorList>
            <person name="Okamoto M."/>
            <person name="Kumagai M."/>
            <person name="Kanamori H."/>
            <person name="Takamatsu D."/>
        </authorList>
    </citation>
    <scope>NUCLEOTIDE SEQUENCE [LARGE SCALE GENOMIC DNA]</scope>
    <source>
        <strain evidence="9 10">J8TS2</strain>
    </source>
</reference>
<evidence type="ECO:0000259" key="8">
    <source>
        <dbReference type="Pfam" id="PF17042"/>
    </source>
</evidence>
<keyword evidence="6" id="KW-0119">Carbohydrate metabolism</keyword>
<dbReference type="EMBL" id="BORB01000033">
    <property type="protein sequence ID" value="GIN58984.1"/>
    <property type="molecule type" value="Genomic_DNA"/>
</dbReference>
<name>A0ABQ4KM22_9BACI</name>
<evidence type="ECO:0000259" key="7">
    <source>
        <dbReference type="Pfam" id="PF07005"/>
    </source>
</evidence>
<keyword evidence="5" id="KW-0067">ATP-binding</keyword>
<keyword evidence="2" id="KW-0808">Transferase</keyword>
<evidence type="ECO:0000256" key="1">
    <source>
        <dbReference type="ARBA" id="ARBA00005715"/>
    </source>
</evidence>
<dbReference type="Pfam" id="PF07005">
    <property type="entry name" value="SBD_N"/>
    <property type="match status" value="1"/>
</dbReference>
<dbReference type="Proteomes" id="UP000679950">
    <property type="component" value="Unassembled WGS sequence"/>
</dbReference>
<evidence type="ECO:0000256" key="2">
    <source>
        <dbReference type="ARBA" id="ARBA00022679"/>
    </source>
</evidence>
<dbReference type="InterPro" id="IPR037051">
    <property type="entry name" value="4-carb_acid_sugar_kinase_N_sf"/>
</dbReference>
<dbReference type="Gene3D" id="3.40.980.20">
    <property type="entry name" value="Four-carbon acid sugar kinase, nucleotide binding domain"/>
    <property type="match status" value="1"/>
</dbReference>
<evidence type="ECO:0000256" key="3">
    <source>
        <dbReference type="ARBA" id="ARBA00022741"/>
    </source>
</evidence>
<protein>
    <submittedName>
        <fullName evidence="9">Membrane protein</fullName>
    </submittedName>
</protein>
<dbReference type="Gene3D" id="3.40.50.10840">
    <property type="entry name" value="Putative sugar-binding, N-terminal domain"/>
    <property type="match status" value="1"/>
</dbReference>
<proteinExistence type="inferred from homology"/>
<dbReference type="InterPro" id="IPR042213">
    <property type="entry name" value="NBD_C_sf"/>
</dbReference>
<evidence type="ECO:0000256" key="6">
    <source>
        <dbReference type="ARBA" id="ARBA00023277"/>
    </source>
</evidence>
<dbReference type="SUPFAM" id="SSF142764">
    <property type="entry name" value="YgbK-like"/>
    <property type="match status" value="1"/>
</dbReference>
<evidence type="ECO:0000256" key="4">
    <source>
        <dbReference type="ARBA" id="ARBA00022777"/>
    </source>
</evidence>
<comment type="similarity">
    <text evidence="1">Belongs to the four-carbon acid sugar kinase family.</text>
</comment>
<dbReference type="InterPro" id="IPR031475">
    <property type="entry name" value="NBD_C"/>
</dbReference>
<evidence type="ECO:0000313" key="10">
    <source>
        <dbReference type="Proteomes" id="UP000679950"/>
    </source>
</evidence>
<feature type="domain" description="Four-carbon acid sugar kinase nucleotide binding" evidence="8">
    <location>
        <begin position="237"/>
        <end position="404"/>
    </location>
</feature>